<dbReference type="OrthoDB" id="420187at2759"/>
<dbReference type="InterPro" id="IPR028889">
    <property type="entry name" value="USP"/>
</dbReference>
<proteinExistence type="inferred from homology"/>
<dbReference type="FunFam" id="3.90.70.10:FF:000119">
    <property type="entry name" value="Ubiquitin specific peptidase 36"/>
    <property type="match status" value="1"/>
</dbReference>
<name>A0A166IUU4_9AGAM</name>
<evidence type="ECO:0000313" key="11">
    <source>
        <dbReference type="Proteomes" id="UP000076532"/>
    </source>
</evidence>
<dbReference type="Gene3D" id="3.90.70.10">
    <property type="entry name" value="Cysteine proteinases"/>
    <property type="match status" value="1"/>
</dbReference>
<feature type="compositionally biased region" description="Acidic residues" evidence="8">
    <location>
        <begin position="512"/>
        <end position="522"/>
    </location>
</feature>
<dbReference type="GO" id="GO:0005634">
    <property type="term" value="C:nucleus"/>
    <property type="evidence" value="ECO:0007669"/>
    <property type="project" value="TreeGrafter"/>
</dbReference>
<dbReference type="GO" id="GO:0006508">
    <property type="term" value="P:proteolysis"/>
    <property type="evidence" value="ECO:0007669"/>
    <property type="project" value="UniProtKB-KW"/>
</dbReference>
<feature type="region of interest" description="Disordered" evidence="8">
    <location>
        <begin position="439"/>
        <end position="479"/>
    </location>
</feature>
<comment type="catalytic activity">
    <reaction evidence="1 7">
        <text>Thiol-dependent hydrolysis of ester, thioester, amide, peptide and isopeptide bonds formed by the C-terminal Gly of ubiquitin (a 76-residue protein attached to proteins as an intracellular targeting signal).</text>
        <dbReference type="EC" id="3.4.19.12"/>
    </reaction>
</comment>
<dbReference type="STRING" id="436010.A0A166IUU4"/>
<keyword evidence="4 7" id="KW-0833">Ubl conjugation pathway</keyword>
<protein>
    <recommendedName>
        <fullName evidence="7">Ubiquitin carboxyl-terminal hydrolase</fullName>
        <ecNumber evidence="7">3.4.19.12</ecNumber>
    </recommendedName>
</protein>
<dbReference type="EC" id="3.4.19.12" evidence="7"/>
<dbReference type="GO" id="GO:0016579">
    <property type="term" value="P:protein deubiquitination"/>
    <property type="evidence" value="ECO:0007669"/>
    <property type="project" value="InterPro"/>
</dbReference>
<evidence type="ECO:0000256" key="7">
    <source>
        <dbReference type="RuleBase" id="RU366025"/>
    </source>
</evidence>
<evidence type="ECO:0000259" key="9">
    <source>
        <dbReference type="PROSITE" id="PS50235"/>
    </source>
</evidence>
<sequence length="632" mass="69013">MLLAKPLHAHSFSTKDVSEDSTQYRSSQDFKSLLAPIEFVEGSSSGGFAVPEGKYEPINGTPKAKKASKEDLLKDIHKTPPKAIALKNTNSKTIASLYNGNVDITWPTGTSIGSGLYNNGNTCFLNSALQCLLHTPPLLNVLLKHGKKEECRVTAPHFCMSCSLRKVMIESHTGKRPFLPKDVSGRLNVIAKHMRKGRQEDAHEFLRYAIDALQKSCLAGMSPKIDPKIAETTWVHKIFGGRLRSRVACRECHHNSDTFDSILDLSLDINRQSSIKEALHHFVKVDTLKGADKYKCEKCKKPVIADKNFTIHDAPMVLTVHLKRFSPLGRKITHPIQYDERLSLQPVMSEDQFGPSYSLYGVICHAGNGPNSGHYYAHVKGPKGQWYEMNDDSVTVSTRTPSGLKNAYMLFYVQEKGQVLKAAVNQVATPVKNGVAAAMKKRKGGGNDQDDTGVPTARPFIGPVLPSSTATASPSSPMLVDPQAETIKKKIAATAAAKASPAIQGLLQYGEGDSDSDMDASPEELPSSSAAATPYTTQSSPSAIPPISSPVTTPISAGDFYTNGKDKGKKRKSPDGQADENRHGDLSSPSNFSRDKADNPRRRLKYTGNPYNNMSKPRLPHKLIKRRRGLAV</sequence>
<dbReference type="EMBL" id="KV417557">
    <property type="protein sequence ID" value="KZP20191.1"/>
    <property type="molecule type" value="Genomic_DNA"/>
</dbReference>
<dbReference type="PROSITE" id="PS00973">
    <property type="entry name" value="USP_2"/>
    <property type="match status" value="1"/>
</dbReference>
<dbReference type="GO" id="GO:0004843">
    <property type="term" value="F:cysteine-type deubiquitinase activity"/>
    <property type="evidence" value="ECO:0007669"/>
    <property type="project" value="UniProtKB-UniRule"/>
</dbReference>
<keyword evidence="5 7" id="KW-0378">Hydrolase</keyword>
<dbReference type="CDD" id="cd02661">
    <property type="entry name" value="Peptidase_C19E"/>
    <property type="match status" value="1"/>
</dbReference>
<comment type="similarity">
    <text evidence="2 7">Belongs to the peptidase C19 family.</text>
</comment>
<evidence type="ECO:0000256" key="4">
    <source>
        <dbReference type="ARBA" id="ARBA00022786"/>
    </source>
</evidence>
<evidence type="ECO:0000256" key="1">
    <source>
        <dbReference type="ARBA" id="ARBA00000707"/>
    </source>
</evidence>
<organism evidence="10 11">
    <name type="scientific">Athelia psychrophila</name>
    <dbReference type="NCBI Taxonomy" id="1759441"/>
    <lineage>
        <taxon>Eukaryota</taxon>
        <taxon>Fungi</taxon>
        <taxon>Dikarya</taxon>
        <taxon>Basidiomycota</taxon>
        <taxon>Agaricomycotina</taxon>
        <taxon>Agaricomycetes</taxon>
        <taxon>Agaricomycetidae</taxon>
        <taxon>Atheliales</taxon>
        <taxon>Atheliaceae</taxon>
        <taxon>Athelia</taxon>
    </lineage>
</organism>
<dbReference type="InterPro" id="IPR001394">
    <property type="entry name" value="Peptidase_C19_UCH"/>
</dbReference>
<dbReference type="Proteomes" id="UP000076532">
    <property type="component" value="Unassembled WGS sequence"/>
</dbReference>
<dbReference type="PANTHER" id="PTHR24006:SF758">
    <property type="entry name" value="UBIQUITIN CARBOXYL-TERMINAL HYDROLASE 36"/>
    <property type="match status" value="1"/>
</dbReference>
<evidence type="ECO:0000256" key="5">
    <source>
        <dbReference type="ARBA" id="ARBA00022801"/>
    </source>
</evidence>
<evidence type="ECO:0000256" key="8">
    <source>
        <dbReference type="SAM" id="MobiDB-lite"/>
    </source>
</evidence>
<keyword evidence="3 7" id="KW-0645">Protease</keyword>
<dbReference type="PROSITE" id="PS50235">
    <property type="entry name" value="USP_3"/>
    <property type="match status" value="1"/>
</dbReference>
<keyword evidence="11" id="KW-1185">Reference proteome</keyword>
<evidence type="ECO:0000256" key="3">
    <source>
        <dbReference type="ARBA" id="ARBA00022670"/>
    </source>
</evidence>
<dbReference type="InterPro" id="IPR038765">
    <property type="entry name" value="Papain-like_cys_pep_sf"/>
</dbReference>
<feature type="compositionally biased region" description="Low complexity" evidence="8">
    <location>
        <begin position="466"/>
        <end position="477"/>
    </location>
</feature>
<evidence type="ECO:0000313" key="10">
    <source>
        <dbReference type="EMBL" id="KZP20191.1"/>
    </source>
</evidence>
<accession>A0A166IUU4</accession>
<feature type="domain" description="USP" evidence="9">
    <location>
        <begin position="114"/>
        <end position="415"/>
    </location>
</feature>
<evidence type="ECO:0000256" key="6">
    <source>
        <dbReference type="ARBA" id="ARBA00022807"/>
    </source>
</evidence>
<gene>
    <name evidence="10" type="ORF">FIBSPDRAFT_1045060</name>
</gene>
<keyword evidence="6 7" id="KW-0788">Thiol protease</keyword>
<dbReference type="AlphaFoldDB" id="A0A166IUU4"/>
<reference evidence="10 11" key="1">
    <citation type="journal article" date="2016" name="Mol. Biol. Evol.">
        <title>Comparative Genomics of Early-Diverging Mushroom-Forming Fungi Provides Insights into the Origins of Lignocellulose Decay Capabilities.</title>
        <authorList>
            <person name="Nagy L.G."/>
            <person name="Riley R."/>
            <person name="Tritt A."/>
            <person name="Adam C."/>
            <person name="Daum C."/>
            <person name="Floudas D."/>
            <person name="Sun H."/>
            <person name="Yadav J.S."/>
            <person name="Pangilinan J."/>
            <person name="Larsson K.H."/>
            <person name="Matsuura K."/>
            <person name="Barry K."/>
            <person name="Labutti K."/>
            <person name="Kuo R."/>
            <person name="Ohm R.A."/>
            <person name="Bhattacharya S.S."/>
            <person name="Shirouzu T."/>
            <person name="Yoshinaga Y."/>
            <person name="Martin F.M."/>
            <person name="Grigoriev I.V."/>
            <person name="Hibbett D.S."/>
        </authorList>
    </citation>
    <scope>NUCLEOTIDE SEQUENCE [LARGE SCALE GENOMIC DNA]</scope>
    <source>
        <strain evidence="10 11">CBS 109695</strain>
    </source>
</reference>
<dbReference type="SUPFAM" id="SSF54001">
    <property type="entry name" value="Cysteine proteinases"/>
    <property type="match status" value="1"/>
</dbReference>
<dbReference type="InterPro" id="IPR050164">
    <property type="entry name" value="Peptidase_C19"/>
</dbReference>
<dbReference type="GO" id="GO:0005829">
    <property type="term" value="C:cytosol"/>
    <property type="evidence" value="ECO:0007669"/>
    <property type="project" value="TreeGrafter"/>
</dbReference>
<dbReference type="InterPro" id="IPR018200">
    <property type="entry name" value="USP_CS"/>
</dbReference>
<feature type="region of interest" description="Disordered" evidence="8">
    <location>
        <begin position="508"/>
        <end position="632"/>
    </location>
</feature>
<feature type="compositionally biased region" description="Low complexity" evidence="8">
    <location>
        <begin position="523"/>
        <end position="542"/>
    </location>
</feature>
<evidence type="ECO:0000256" key="2">
    <source>
        <dbReference type="ARBA" id="ARBA00009085"/>
    </source>
</evidence>
<dbReference type="Pfam" id="PF00443">
    <property type="entry name" value="UCH"/>
    <property type="match status" value="1"/>
</dbReference>
<dbReference type="PROSITE" id="PS00972">
    <property type="entry name" value="USP_1"/>
    <property type="match status" value="1"/>
</dbReference>
<dbReference type="PANTHER" id="PTHR24006">
    <property type="entry name" value="UBIQUITIN CARBOXYL-TERMINAL HYDROLASE"/>
    <property type="match status" value="1"/>
</dbReference>
<feature type="compositionally biased region" description="Basic residues" evidence="8">
    <location>
        <begin position="618"/>
        <end position="632"/>
    </location>
</feature>